<dbReference type="GO" id="GO:0004674">
    <property type="term" value="F:protein serine/threonine kinase activity"/>
    <property type="evidence" value="ECO:0007669"/>
    <property type="project" value="TreeGrafter"/>
</dbReference>
<dbReference type="SMART" id="SM00220">
    <property type="entry name" value="S_TKc"/>
    <property type="match status" value="1"/>
</dbReference>
<keyword evidence="6" id="KW-1185">Reference proteome</keyword>
<reference evidence="5 6" key="1">
    <citation type="submission" date="2019-07" db="EMBL/GenBank/DDBJ databases">
        <title>Genomics analysis of Aphanomyces spp. identifies a new class of oomycete effector associated with host adaptation.</title>
        <authorList>
            <person name="Gaulin E."/>
        </authorList>
    </citation>
    <scope>NUCLEOTIDE SEQUENCE [LARGE SCALE GENOMIC DNA]</scope>
    <source>
        <strain evidence="5 6">ATCC 201684</strain>
    </source>
</reference>
<sequence length="528" mass="58370">MPSMKLVPWLIALAVGPIAASVSQGTCLSLTTASTPYWVITVNLLDSQSTVLTKACRATGDKTDCDTFPDEKSCNLALIKPAITVNITLDCDQLRALGSTTTSGLCPTVENDATSTKSTGKDTTSTKSSSVAYVGVAVGAFIVGCLVVFFIFRNRRDRGRRRLETEIVFGEHKPEVEPVHTRRSYVAQSTRTPRNEYTAHPPTLAASRTPRRSAFGQPTNEVDQVVGFQLDMGDLELWRIDEKDLTSHELIAKGANGEVWVGDYRGMIVAIKKSLPAGKSAKDVQKFIDEIKLFTKLDHPHVTKFIGVSWVRPREIELVMEFMENGDLRKYLETSKGVQGPGAFVWPEKVSIMCDVVEGLTYLHSVDIIHRDLKSRNVLLSADLAAKLSDFGISKELTNETMTQGVGTFRWTAPELIAGERYTVAADIYSFGVLISELDTHDVPYADYRNEKNQPLNDFQIMTLVRKGSIQPHFTHGCPDWIYDLALRCISLDPDLRPTGPEISHILRQQLKALSPEGNSNSISGMFV</sequence>
<dbReference type="PRINTS" id="PR00109">
    <property type="entry name" value="TYRKINASE"/>
</dbReference>
<dbReference type="PROSITE" id="PS00108">
    <property type="entry name" value="PROTEIN_KINASE_ST"/>
    <property type="match status" value="1"/>
</dbReference>
<keyword evidence="2" id="KW-1133">Transmembrane helix</keyword>
<dbReference type="Pfam" id="PF07714">
    <property type="entry name" value="PK_Tyr_Ser-Thr"/>
    <property type="match status" value="1"/>
</dbReference>
<comment type="caution">
    <text evidence="5">The sequence shown here is derived from an EMBL/GenBank/DDBJ whole genome shotgun (WGS) entry which is preliminary data.</text>
</comment>
<dbReference type="Proteomes" id="UP000481153">
    <property type="component" value="Unassembled WGS sequence"/>
</dbReference>
<feature type="chain" id="PRO_5026211704" description="Protein kinase domain-containing protein" evidence="3">
    <location>
        <begin position="21"/>
        <end position="528"/>
    </location>
</feature>
<dbReference type="GO" id="GO:0005524">
    <property type="term" value="F:ATP binding"/>
    <property type="evidence" value="ECO:0007669"/>
    <property type="project" value="InterPro"/>
</dbReference>
<dbReference type="Gene3D" id="1.10.510.10">
    <property type="entry name" value="Transferase(Phosphotransferase) domain 1"/>
    <property type="match status" value="1"/>
</dbReference>
<evidence type="ECO:0000256" key="3">
    <source>
        <dbReference type="SAM" id="SignalP"/>
    </source>
</evidence>
<dbReference type="InterPro" id="IPR000719">
    <property type="entry name" value="Prot_kinase_dom"/>
</dbReference>
<dbReference type="SUPFAM" id="SSF56112">
    <property type="entry name" value="Protein kinase-like (PK-like)"/>
    <property type="match status" value="1"/>
</dbReference>
<dbReference type="EMBL" id="VJMJ01000122">
    <property type="protein sequence ID" value="KAF0733401.1"/>
    <property type="molecule type" value="Genomic_DNA"/>
</dbReference>
<feature type="transmembrane region" description="Helical" evidence="2">
    <location>
        <begin position="131"/>
        <end position="152"/>
    </location>
</feature>
<evidence type="ECO:0000313" key="6">
    <source>
        <dbReference type="Proteomes" id="UP000481153"/>
    </source>
</evidence>
<dbReference type="VEuPathDB" id="FungiDB:AeMF1_003753"/>
<dbReference type="Gene3D" id="3.30.200.20">
    <property type="entry name" value="Phosphorylase Kinase, domain 1"/>
    <property type="match status" value="1"/>
</dbReference>
<dbReference type="PANTHER" id="PTHR44329:SF214">
    <property type="entry name" value="PROTEIN KINASE DOMAIN-CONTAINING PROTEIN"/>
    <property type="match status" value="1"/>
</dbReference>
<keyword evidence="2" id="KW-0812">Transmembrane</keyword>
<protein>
    <recommendedName>
        <fullName evidence="4">Protein kinase domain-containing protein</fullName>
    </recommendedName>
</protein>
<dbReference type="AlphaFoldDB" id="A0A6G0X0S3"/>
<accession>A0A6G0X0S3</accession>
<keyword evidence="2" id="KW-0472">Membrane</keyword>
<dbReference type="PROSITE" id="PS50011">
    <property type="entry name" value="PROTEIN_KINASE_DOM"/>
    <property type="match status" value="1"/>
</dbReference>
<dbReference type="InterPro" id="IPR051681">
    <property type="entry name" value="Ser/Thr_Kinases-Pseudokinases"/>
</dbReference>
<evidence type="ECO:0000256" key="1">
    <source>
        <dbReference type="SAM" id="MobiDB-lite"/>
    </source>
</evidence>
<feature type="signal peptide" evidence="3">
    <location>
        <begin position="1"/>
        <end position="20"/>
    </location>
</feature>
<feature type="region of interest" description="Disordered" evidence="1">
    <location>
        <begin position="179"/>
        <end position="216"/>
    </location>
</feature>
<dbReference type="CDD" id="cd13999">
    <property type="entry name" value="STKc_MAP3K-like"/>
    <property type="match status" value="1"/>
</dbReference>
<evidence type="ECO:0000256" key="2">
    <source>
        <dbReference type="SAM" id="Phobius"/>
    </source>
</evidence>
<proteinExistence type="predicted"/>
<organism evidence="5 6">
    <name type="scientific">Aphanomyces euteiches</name>
    <dbReference type="NCBI Taxonomy" id="100861"/>
    <lineage>
        <taxon>Eukaryota</taxon>
        <taxon>Sar</taxon>
        <taxon>Stramenopiles</taxon>
        <taxon>Oomycota</taxon>
        <taxon>Saprolegniomycetes</taxon>
        <taxon>Saprolegniales</taxon>
        <taxon>Verrucalvaceae</taxon>
        <taxon>Aphanomyces</taxon>
    </lineage>
</organism>
<evidence type="ECO:0000313" key="5">
    <source>
        <dbReference type="EMBL" id="KAF0733401.1"/>
    </source>
</evidence>
<evidence type="ECO:0000259" key="4">
    <source>
        <dbReference type="PROSITE" id="PS50011"/>
    </source>
</evidence>
<dbReference type="InterPro" id="IPR008271">
    <property type="entry name" value="Ser/Thr_kinase_AS"/>
</dbReference>
<dbReference type="PANTHER" id="PTHR44329">
    <property type="entry name" value="SERINE/THREONINE-PROTEIN KINASE TNNI3K-RELATED"/>
    <property type="match status" value="1"/>
</dbReference>
<gene>
    <name evidence="5" type="ORF">Ae201684_009648</name>
</gene>
<dbReference type="InterPro" id="IPR001245">
    <property type="entry name" value="Ser-Thr/Tyr_kinase_cat_dom"/>
</dbReference>
<keyword evidence="3" id="KW-0732">Signal</keyword>
<feature type="domain" description="Protein kinase" evidence="4">
    <location>
        <begin position="245"/>
        <end position="508"/>
    </location>
</feature>
<name>A0A6G0X0S3_9STRA</name>
<dbReference type="InterPro" id="IPR011009">
    <property type="entry name" value="Kinase-like_dom_sf"/>
</dbReference>